<evidence type="ECO:0000256" key="1">
    <source>
        <dbReference type="ARBA" id="ARBA00001968"/>
    </source>
</evidence>
<dbReference type="Proteomes" id="UP000472710">
    <property type="component" value="Unassembled WGS sequence"/>
</dbReference>
<evidence type="ECO:0000256" key="2">
    <source>
        <dbReference type="ARBA" id="ARBA00022723"/>
    </source>
</evidence>
<name>A0ABQ1CRD3_STRDI</name>
<evidence type="ECO:0000313" key="5">
    <source>
        <dbReference type="EMBL" id="GFH72927.1"/>
    </source>
</evidence>
<gene>
    <name evidence="5" type="ORF">Sdia_36950</name>
</gene>
<organism evidence="5 6">
    <name type="scientific">Streptomyces diastaticus subsp. diastaticus</name>
    <dbReference type="NCBI Taxonomy" id="68040"/>
    <lineage>
        <taxon>Bacteria</taxon>
        <taxon>Bacillati</taxon>
        <taxon>Actinomycetota</taxon>
        <taxon>Actinomycetes</taxon>
        <taxon>Kitasatosporales</taxon>
        <taxon>Streptomycetaceae</taxon>
        <taxon>Streptomyces</taxon>
        <taxon>Streptomyces diastaticus group</taxon>
    </lineage>
</organism>
<protein>
    <submittedName>
        <fullName evidence="5">Transposase</fullName>
    </submittedName>
</protein>
<evidence type="ECO:0000313" key="6">
    <source>
        <dbReference type="Proteomes" id="UP000472710"/>
    </source>
</evidence>
<proteinExistence type="predicted"/>
<feature type="domain" description="Transposase Helix-turn-helix" evidence="4">
    <location>
        <begin position="61"/>
        <end position="111"/>
    </location>
</feature>
<evidence type="ECO:0000259" key="4">
    <source>
        <dbReference type="Pfam" id="PF13613"/>
    </source>
</evidence>
<dbReference type="EMBL" id="BLLN01000005">
    <property type="protein sequence ID" value="GFH72927.1"/>
    <property type="molecule type" value="Genomic_DNA"/>
</dbReference>
<keyword evidence="6" id="KW-1185">Reference proteome</keyword>
<comment type="caution">
    <text evidence="5">The sequence shown here is derived from an EMBL/GenBank/DDBJ whole genome shotgun (WGS) entry which is preliminary data.</text>
</comment>
<reference evidence="5 6" key="1">
    <citation type="submission" date="2020-02" db="EMBL/GenBank/DDBJ databases">
        <title>Whole genome shotgun sequence of Streptomyces diastaticus subsp. diastaticus NBRC 13412.</title>
        <authorList>
            <person name="Ichikawa N."/>
            <person name="Komaki H."/>
            <person name="Tamura T."/>
        </authorList>
    </citation>
    <scope>NUCLEOTIDE SEQUENCE [LARGE SCALE GENOMIC DNA]</scope>
    <source>
        <strain evidence="5 6">NBRC 13412</strain>
    </source>
</reference>
<evidence type="ECO:0000259" key="3">
    <source>
        <dbReference type="Pfam" id="PF13359"/>
    </source>
</evidence>
<accession>A0ABQ1CRD3</accession>
<dbReference type="InterPro" id="IPR027805">
    <property type="entry name" value="Transposase_HTH_dom"/>
</dbReference>
<keyword evidence="2" id="KW-0479">Metal-binding</keyword>
<dbReference type="Pfam" id="PF13359">
    <property type="entry name" value="DDE_Tnp_4"/>
    <property type="match status" value="1"/>
</dbReference>
<feature type="domain" description="DDE Tnp4" evidence="3">
    <location>
        <begin position="140"/>
        <end position="299"/>
    </location>
</feature>
<dbReference type="InterPro" id="IPR027806">
    <property type="entry name" value="HARBI1_dom"/>
</dbReference>
<dbReference type="Pfam" id="PF13613">
    <property type="entry name" value="HTH_Tnp_4"/>
    <property type="match status" value="1"/>
</dbReference>
<comment type="cofactor">
    <cofactor evidence="1">
        <name>a divalent metal cation</name>
        <dbReference type="ChEBI" id="CHEBI:60240"/>
    </cofactor>
</comment>
<sequence length="307" mass="34169">MAIMVNRAVLAHRLFTGISRHHLARLVEELAASWQAGLEGRRHAARGGARKRAAGAGARHQLVFVDRLVATLIHLRHDLPHSVLGLLFGVDRSTVTRAIGEIRALLASRGCAVTDRPGLRLHTLADVFAYAQAEGINLRLDATEVQVRRPPAGRGGRRAFVSGKKKQNTMKATVIADDQGRTLWTDALRPGRMHDATAARNEGIAACFQHFPTVEVLLDDGYLGLRRDHPGQAITPPRKPNKIAFPHVHAAREQARHEHSSKRITVEHALADHKRWKQLTRWMHRRDRLPDTYRAIAGLVSDRNITS</sequence>